<keyword evidence="3" id="KW-1185">Reference proteome</keyword>
<gene>
    <name evidence="2" type="ORF">IL334_006076</name>
</gene>
<sequence length="107" mass="11508">MKTLSHQSLSSDLNHILSLPPSTLSSLLDPSKITPTQTSQKPIEVLKSFSSQGTHEDSQTLSKAYIAEMGSVKSLGKSGEIENTGERIDGLRERGQGLVDTLSKVKV</sequence>
<feature type="compositionally biased region" description="Low complexity" evidence="1">
    <location>
        <begin position="20"/>
        <end position="31"/>
    </location>
</feature>
<dbReference type="EMBL" id="CP141888">
    <property type="protein sequence ID" value="WRT69093.1"/>
    <property type="molecule type" value="Genomic_DNA"/>
</dbReference>
<evidence type="ECO:0000313" key="3">
    <source>
        <dbReference type="Proteomes" id="UP001329825"/>
    </source>
</evidence>
<accession>A0ABZ1D588</accession>
<proteinExistence type="predicted"/>
<protein>
    <submittedName>
        <fullName evidence="2">Uncharacterized protein</fullName>
    </submittedName>
</protein>
<organism evidence="2 3">
    <name type="scientific">Kwoniella shivajii</name>
    <dbReference type="NCBI Taxonomy" id="564305"/>
    <lineage>
        <taxon>Eukaryota</taxon>
        <taxon>Fungi</taxon>
        <taxon>Dikarya</taxon>
        <taxon>Basidiomycota</taxon>
        <taxon>Agaricomycotina</taxon>
        <taxon>Tremellomycetes</taxon>
        <taxon>Tremellales</taxon>
        <taxon>Cryptococcaceae</taxon>
        <taxon>Kwoniella</taxon>
    </lineage>
</organism>
<evidence type="ECO:0000256" key="1">
    <source>
        <dbReference type="SAM" id="MobiDB-lite"/>
    </source>
</evidence>
<dbReference type="RefSeq" id="XP_062793832.1">
    <property type="nucleotide sequence ID" value="XM_062937781.1"/>
</dbReference>
<feature type="region of interest" description="Disordered" evidence="1">
    <location>
        <begin position="20"/>
        <end position="40"/>
    </location>
</feature>
<name>A0ABZ1D588_9TREE</name>
<reference evidence="2 3" key="1">
    <citation type="submission" date="2024-01" db="EMBL/GenBank/DDBJ databases">
        <title>Comparative genomics of Cryptococcus and Kwoniella reveals pathogenesis evolution and contrasting modes of karyotype evolution via chromosome fusion or intercentromeric recombination.</title>
        <authorList>
            <person name="Coelho M.A."/>
            <person name="David-Palma M."/>
            <person name="Shea T."/>
            <person name="Bowers K."/>
            <person name="McGinley-Smith S."/>
            <person name="Mohammad A.W."/>
            <person name="Gnirke A."/>
            <person name="Yurkov A.M."/>
            <person name="Nowrousian M."/>
            <person name="Sun S."/>
            <person name="Cuomo C.A."/>
            <person name="Heitman J."/>
        </authorList>
    </citation>
    <scope>NUCLEOTIDE SEQUENCE [LARGE SCALE GENOMIC DNA]</scope>
    <source>
        <strain evidence="2">CBS 11374</strain>
    </source>
</reference>
<dbReference type="Proteomes" id="UP001329825">
    <property type="component" value="Chromosome 8"/>
</dbReference>
<evidence type="ECO:0000313" key="2">
    <source>
        <dbReference type="EMBL" id="WRT69093.1"/>
    </source>
</evidence>
<dbReference type="GeneID" id="87958206"/>